<evidence type="ECO:0000313" key="1">
    <source>
        <dbReference type="EMBL" id="KAH7297139.1"/>
    </source>
</evidence>
<dbReference type="EMBL" id="CM035431">
    <property type="protein sequence ID" value="KAH7297139.1"/>
    <property type="molecule type" value="Genomic_DNA"/>
</dbReference>
<protein>
    <submittedName>
        <fullName evidence="1">Uncharacterized protein</fullName>
    </submittedName>
</protein>
<comment type="caution">
    <text evidence="1">The sequence shown here is derived from an EMBL/GenBank/DDBJ whole genome shotgun (WGS) entry which is preliminary data.</text>
</comment>
<reference evidence="1" key="1">
    <citation type="submission" date="2021-08" db="EMBL/GenBank/DDBJ databases">
        <title>WGS assembly of Ceratopteris richardii.</title>
        <authorList>
            <person name="Marchant D.B."/>
            <person name="Chen G."/>
            <person name="Jenkins J."/>
            <person name="Shu S."/>
            <person name="Leebens-Mack J."/>
            <person name="Grimwood J."/>
            <person name="Schmutz J."/>
            <person name="Soltis P."/>
            <person name="Soltis D."/>
            <person name="Chen Z.-H."/>
        </authorList>
    </citation>
    <scope>NUCLEOTIDE SEQUENCE</scope>
    <source>
        <strain evidence="1">Whitten #5841</strain>
        <tissue evidence="1">Leaf</tissue>
    </source>
</reference>
<name>A0A8T2RL38_CERRI</name>
<proteinExistence type="predicted"/>
<accession>A0A8T2RL38</accession>
<dbReference type="AlphaFoldDB" id="A0A8T2RL38"/>
<gene>
    <name evidence="1" type="ORF">KP509_26G055500</name>
</gene>
<dbReference type="Proteomes" id="UP000825935">
    <property type="component" value="Chromosome 26"/>
</dbReference>
<keyword evidence="2" id="KW-1185">Reference proteome</keyword>
<organism evidence="1 2">
    <name type="scientific">Ceratopteris richardii</name>
    <name type="common">Triangle waterfern</name>
    <dbReference type="NCBI Taxonomy" id="49495"/>
    <lineage>
        <taxon>Eukaryota</taxon>
        <taxon>Viridiplantae</taxon>
        <taxon>Streptophyta</taxon>
        <taxon>Embryophyta</taxon>
        <taxon>Tracheophyta</taxon>
        <taxon>Polypodiopsida</taxon>
        <taxon>Polypodiidae</taxon>
        <taxon>Polypodiales</taxon>
        <taxon>Pteridineae</taxon>
        <taxon>Pteridaceae</taxon>
        <taxon>Parkerioideae</taxon>
        <taxon>Ceratopteris</taxon>
    </lineage>
</organism>
<sequence length="67" mass="7548">MEQTGIGPQTLDHSPTLLAEFTAYSSLAAAIFSYHCLAIQSHDYQPLATYVRRTRTSEQEEETTLRT</sequence>
<evidence type="ECO:0000313" key="2">
    <source>
        <dbReference type="Proteomes" id="UP000825935"/>
    </source>
</evidence>